<dbReference type="RefSeq" id="WP_039630317.1">
    <property type="nucleotide sequence ID" value="NZ_CP070326.1"/>
</dbReference>
<evidence type="ECO:0000256" key="1">
    <source>
        <dbReference type="SAM" id="MobiDB-lite"/>
    </source>
</evidence>
<evidence type="ECO:0000313" key="3">
    <source>
        <dbReference type="Proteomes" id="UP000236047"/>
    </source>
</evidence>
<gene>
    <name evidence="2" type="ORF">AOB60_25950</name>
</gene>
<dbReference type="AlphaFoldDB" id="A0A2N8P9I5"/>
<keyword evidence="3" id="KW-1185">Reference proteome</keyword>
<feature type="compositionally biased region" description="Basic and acidic residues" evidence="1">
    <location>
        <begin position="30"/>
        <end position="41"/>
    </location>
</feature>
<organism evidence="2 3">
    <name type="scientific">Streptomyces noursei</name>
    <name type="common">Streptomyces albulus</name>
    <dbReference type="NCBI Taxonomy" id="1971"/>
    <lineage>
        <taxon>Bacteria</taxon>
        <taxon>Bacillati</taxon>
        <taxon>Actinomycetota</taxon>
        <taxon>Actinomycetes</taxon>
        <taxon>Kitasatosporales</taxon>
        <taxon>Streptomycetaceae</taxon>
        <taxon>Streptomyces</taxon>
    </lineage>
</organism>
<dbReference type="GeneID" id="79902433"/>
<sequence length="138" mass="15438">MVMEHGMDKTGPARDDMMKKQLRSQLTMDRSLRADENRELEPAGEDQPVAAPSPESIYRGGTPHGMSERDVGVRSELAQYLGRSLYPAERNDIIRTLRSNHAPDRLVTMAEQLPAHHRYGNVQGIAESLGLGTEDRRS</sequence>
<dbReference type="EMBL" id="LJSN01000003">
    <property type="protein sequence ID" value="PNE37703.1"/>
    <property type="molecule type" value="Genomic_DNA"/>
</dbReference>
<dbReference type="Proteomes" id="UP000236047">
    <property type="component" value="Unassembled WGS sequence"/>
</dbReference>
<feature type="region of interest" description="Disordered" evidence="1">
    <location>
        <begin position="1"/>
        <end position="71"/>
    </location>
</feature>
<reference evidence="3" key="1">
    <citation type="submission" date="2015-09" db="EMBL/GenBank/DDBJ databases">
        <authorList>
            <person name="Graham D.E."/>
            <person name="Mahan K.M."/>
            <person name="Klingeman D.M."/>
            <person name="Fida T."/>
            <person name="Giannone R.J."/>
            <person name="Hettich R.L."/>
            <person name="Parry R.J."/>
            <person name="Spain J.C."/>
        </authorList>
    </citation>
    <scope>NUCLEOTIDE SEQUENCE [LARGE SCALE GENOMIC DNA]</scope>
    <source>
        <strain evidence="3">JCM 4701</strain>
    </source>
</reference>
<protein>
    <recommendedName>
        <fullName evidence="4">DUF2795 domain-containing protein</fullName>
    </recommendedName>
</protein>
<evidence type="ECO:0000313" key="2">
    <source>
        <dbReference type="EMBL" id="PNE37703.1"/>
    </source>
</evidence>
<dbReference type="Pfam" id="PF11387">
    <property type="entry name" value="DUF2795"/>
    <property type="match status" value="1"/>
</dbReference>
<proteinExistence type="predicted"/>
<feature type="compositionally biased region" description="Basic and acidic residues" evidence="1">
    <location>
        <begin position="1"/>
        <end position="19"/>
    </location>
</feature>
<dbReference type="InterPro" id="IPR021527">
    <property type="entry name" value="DUF2795"/>
</dbReference>
<comment type="caution">
    <text evidence="2">The sequence shown here is derived from an EMBL/GenBank/DDBJ whole genome shotgun (WGS) entry which is preliminary data.</text>
</comment>
<accession>A0A2N8P9I5</accession>
<name>A0A2N8P9I5_STRNR</name>
<evidence type="ECO:0008006" key="4">
    <source>
        <dbReference type="Google" id="ProtNLM"/>
    </source>
</evidence>